<dbReference type="GO" id="GO:0046872">
    <property type="term" value="F:metal ion binding"/>
    <property type="evidence" value="ECO:0007669"/>
    <property type="project" value="UniProtKB-KW"/>
</dbReference>
<dbReference type="CDD" id="cd18315">
    <property type="entry name" value="BTB_POZ_BAB-like"/>
    <property type="match status" value="1"/>
</dbReference>
<dbReference type="Pfam" id="PF13912">
    <property type="entry name" value="zf-C2H2_6"/>
    <property type="match status" value="1"/>
</dbReference>
<dbReference type="SMART" id="SM00225">
    <property type="entry name" value="BTB"/>
    <property type="match status" value="1"/>
</dbReference>
<comment type="subcellular location">
    <subcellularLocation>
        <location evidence="1">Nucleus</location>
    </subcellularLocation>
</comment>
<dbReference type="SUPFAM" id="SSF54695">
    <property type="entry name" value="POZ domain"/>
    <property type="match status" value="1"/>
</dbReference>
<dbReference type="VEuPathDB" id="VectorBase:AATE010958"/>
<keyword evidence="3" id="KW-0479">Metal-binding</keyword>
<dbReference type="AlphaFoldDB" id="A0A182J436"/>
<accession>A0A182J436</accession>
<dbReference type="Pfam" id="PF00651">
    <property type="entry name" value="BTB"/>
    <property type="match status" value="1"/>
</dbReference>
<evidence type="ECO:0000256" key="4">
    <source>
        <dbReference type="ARBA" id="ARBA00022737"/>
    </source>
</evidence>
<evidence type="ECO:0000256" key="5">
    <source>
        <dbReference type="ARBA" id="ARBA00023242"/>
    </source>
</evidence>
<dbReference type="EnsemblMetazoa" id="AATE010958-RA">
    <property type="protein sequence ID" value="AATE010958-PA.1"/>
    <property type="gene ID" value="AATE010958"/>
</dbReference>
<dbReference type="InterPro" id="IPR000210">
    <property type="entry name" value="BTB/POZ_dom"/>
</dbReference>
<name>A0A182J436_ANOAO</name>
<feature type="region of interest" description="Disordered" evidence="6">
    <location>
        <begin position="501"/>
        <end position="522"/>
    </location>
</feature>
<dbReference type="FunFam" id="3.30.710.10:FF:000118">
    <property type="entry name" value="Abrupt, isoform B"/>
    <property type="match status" value="1"/>
</dbReference>
<evidence type="ECO:0000256" key="2">
    <source>
        <dbReference type="ARBA" id="ARBA00022473"/>
    </source>
</evidence>
<dbReference type="PANTHER" id="PTHR23110:SF99">
    <property type="entry name" value="BROAD-COMPLEX CORE PROTEIN ISOFORM 6"/>
    <property type="match status" value="1"/>
</dbReference>
<feature type="compositionally biased region" description="Basic and acidic residues" evidence="6">
    <location>
        <begin position="426"/>
        <end position="435"/>
    </location>
</feature>
<dbReference type="GO" id="GO:0061061">
    <property type="term" value="P:muscle structure development"/>
    <property type="evidence" value="ECO:0007669"/>
    <property type="project" value="UniProtKB-ARBA"/>
</dbReference>
<keyword evidence="4" id="KW-0677">Repeat</keyword>
<evidence type="ECO:0000256" key="6">
    <source>
        <dbReference type="SAM" id="MobiDB-lite"/>
    </source>
</evidence>
<organism evidence="7">
    <name type="scientific">Anopheles atroparvus</name>
    <name type="common">European mosquito</name>
    <dbReference type="NCBI Taxonomy" id="41427"/>
    <lineage>
        <taxon>Eukaryota</taxon>
        <taxon>Metazoa</taxon>
        <taxon>Ecdysozoa</taxon>
        <taxon>Arthropoda</taxon>
        <taxon>Hexapoda</taxon>
        <taxon>Insecta</taxon>
        <taxon>Pterygota</taxon>
        <taxon>Neoptera</taxon>
        <taxon>Endopterygota</taxon>
        <taxon>Diptera</taxon>
        <taxon>Nematocera</taxon>
        <taxon>Culicoidea</taxon>
        <taxon>Culicidae</taxon>
        <taxon>Anophelinae</taxon>
        <taxon>Anopheles</taxon>
    </lineage>
</organism>
<dbReference type="SUPFAM" id="SSF57667">
    <property type="entry name" value="beta-beta-alpha zinc fingers"/>
    <property type="match status" value="1"/>
</dbReference>
<feature type="compositionally biased region" description="Basic and acidic residues" evidence="6">
    <location>
        <begin position="207"/>
        <end position="222"/>
    </location>
</feature>
<dbReference type="GO" id="GO:0006357">
    <property type="term" value="P:regulation of transcription by RNA polymerase II"/>
    <property type="evidence" value="ECO:0007669"/>
    <property type="project" value="TreeGrafter"/>
</dbReference>
<dbReference type="GO" id="GO:0030707">
    <property type="term" value="P:follicle cell of egg chamber development"/>
    <property type="evidence" value="ECO:0007669"/>
    <property type="project" value="UniProtKB-ARBA"/>
</dbReference>
<dbReference type="GO" id="GO:0048813">
    <property type="term" value="P:dendrite morphogenesis"/>
    <property type="evidence" value="ECO:0007669"/>
    <property type="project" value="UniProtKB-ARBA"/>
</dbReference>
<dbReference type="PROSITE" id="PS50157">
    <property type="entry name" value="ZINC_FINGER_C2H2_2"/>
    <property type="match status" value="2"/>
</dbReference>
<evidence type="ECO:0000256" key="1">
    <source>
        <dbReference type="ARBA" id="ARBA00004123"/>
    </source>
</evidence>
<dbReference type="InterPro" id="IPR013087">
    <property type="entry name" value="Znf_C2H2_type"/>
</dbReference>
<feature type="compositionally biased region" description="Low complexity" evidence="6">
    <location>
        <begin position="285"/>
        <end position="294"/>
    </location>
</feature>
<dbReference type="STRING" id="41427.A0A182J436"/>
<protein>
    <recommendedName>
        <fullName evidence="8">Broad-complex core protein</fullName>
    </recommendedName>
</protein>
<dbReference type="PROSITE" id="PS50097">
    <property type="entry name" value="BTB"/>
    <property type="match status" value="1"/>
</dbReference>
<evidence type="ECO:0008006" key="8">
    <source>
        <dbReference type="Google" id="ProtNLM"/>
    </source>
</evidence>
<dbReference type="InterPro" id="IPR051095">
    <property type="entry name" value="Dros_DevTransReg"/>
</dbReference>
<feature type="compositionally biased region" description="Gly residues" evidence="6">
    <location>
        <begin position="329"/>
        <end position="338"/>
    </location>
</feature>
<feature type="compositionally biased region" description="Basic and acidic residues" evidence="6">
    <location>
        <begin position="378"/>
        <end position="387"/>
    </location>
</feature>
<feature type="region of interest" description="Disordered" evidence="6">
    <location>
        <begin position="204"/>
        <end position="294"/>
    </location>
</feature>
<dbReference type="InterPro" id="IPR011333">
    <property type="entry name" value="SKP1/BTB/POZ_sf"/>
</dbReference>
<proteinExistence type="predicted"/>
<keyword evidence="5" id="KW-0539">Nucleus</keyword>
<dbReference type="Gene3D" id="3.30.160.60">
    <property type="entry name" value="Classic Zinc Finger"/>
    <property type="match status" value="1"/>
</dbReference>
<keyword evidence="2" id="KW-0217">Developmental protein</keyword>
<reference evidence="7" key="1">
    <citation type="submission" date="2022-08" db="UniProtKB">
        <authorList>
            <consortium name="EnsemblMetazoa"/>
        </authorList>
    </citation>
    <scope>IDENTIFICATION</scope>
    <source>
        <strain evidence="7">EBRO</strain>
    </source>
</reference>
<feature type="compositionally biased region" description="Polar residues" evidence="6">
    <location>
        <begin position="245"/>
        <end position="267"/>
    </location>
</feature>
<dbReference type="GO" id="GO:0007423">
    <property type="term" value="P:sensory organ development"/>
    <property type="evidence" value="ECO:0007669"/>
    <property type="project" value="UniProtKB-ARBA"/>
</dbReference>
<dbReference type="PROSITE" id="PS00028">
    <property type="entry name" value="ZINC_FINGER_C2H2_1"/>
    <property type="match status" value="2"/>
</dbReference>
<sequence>MVDTQHFCLRWNNYQSSITSAFENLRDDEDFVDVTLACDGRSLKAHRVVLSACSTYFRELLKSTPCKHPVIVLQDVAFTDLHALVEFIYHGEVNVHQRSLSSFLKTAEILRVSGLTQQQAEETHGMHTSLGANLPSGVVHHPIYPEKMLDDSLYVSQGASPPPHLTSLQNSSSPHGGSGGGGGGGTNGGNAPMVNQLLKRAAAAAALRRERNNSCHSDEMALKRHRMSVDSNGPTSNRDPDVICNTPQTTATDFSSSASKQSINLPSPQGKDQLRQQDSIVGHPNSGNNSFSINSSSNLIKSSINNNNNNINNNNNLNNNLLHSKENSGSGGGGGGGGGGGVCGSGSMPTSLGTSNGSNAGSICSAEKESLASSPSERSAEDVKSEPLELLCGTGGDHENSSDSVTDDHGDLGKSGLDVKGSLRSPNEHDLDSNMHHHGGAQFLMNASESKLFQTPPSFNFSMAALAADPSALAGFNTQALQAVELAGSPQGMSIAASMAAQRPPSPPEAGSPHGGHGHGINRLSSLPLPLTACHRCDVCGKLLSTKLTLKRHKEQQHLQPLNNAVCNLCHKVFRTLNSLNNHKSIYHRRQKILHHHHHAHLHGQHPFAAVAAAVGGGGGAVSPLHHGSAAAAAAAAAAVAAGHHEILNNNAGASDCDIKHSVAAKLEYL</sequence>
<dbReference type="Gene3D" id="3.30.710.10">
    <property type="entry name" value="Potassium Channel Kv1.1, Chain A"/>
    <property type="match status" value="1"/>
</dbReference>
<dbReference type="SMART" id="SM00355">
    <property type="entry name" value="ZnF_C2H2"/>
    <property type="match status" value="2"/>
</dbReference>
<feature type="region of interest" description="Disordered" evidence="6">
    <location>
        <begin position="315"/>
        <end position="338"/>
    </location>
</feature>
<evidence type="ECO:0000256" key="3">
    <source>
        <dbReference type="ARBA" id="ARBA00022723"/>
    </source>
</evidence>
<dbReference type="InterPro" id="IPR036236">
    <property type="entry name" value="Znf_C2H2_sf"/>
</dbReference>
<feature type="compositionally biased region" description="Gly residues" evidence="6">
    <location>
        <begin position="176"/>
        <end position="188"/>
    </location>
</feature>
<feature type="region of interest" description="Disordered" evidence="6">
    <location>
        <begin position="366"/>
        <end position="437"/>
    </location>
</feature>
<feature type="region of interest" description="Disordered" evidence="6">
    <location>
        <begin position="154"/>
        <end position="192"/>
    </location>
</feature>
<feature type="compositionally biased region" description="Basic and acidic residues" evidence="6">
    <location>
        <begin position="396"/>
        <end position="412"/>
    </location>
</feature>
<evidence type="ECO:0000313" key="7">
    <source>
        <dbReference type="EnsemblMetazoa" id="AATE010958-PA.1"/>
    </source>
</evidence>
<dbReference type="GO" id="GO:0005634">
    <property type="term" value="C:nucleus"/>
    <property type="evidence" value="ECO:0007669"/>
    <property type="project" value="UniProtKB-SubCell"/>
</dbReference>
<dbReference type="PANTHER" id="PTHR23110">
    <property type="entry name" value="BTB DOMAIN TRANSCRIPTION FACTOR"/>
    <property type="match status" value="1"/>
</dbReference>